<evidence type="ECO:0000313" key="6">
    <source>
        <dbReference type="Proteomes" id="UP000314980"/>
    </source>
</evidence>
<dbReference type="GO" id="GO:0000407">
    <property type="term" value="C:phagophore assembly site"/>
    <property type="evidence" value="ECO:0007669"/>
    <property type="project" value="TreeGrafter"/>
</dbReference>
<dbReference type="Pfam" id="PF00787">
    <property type="entry name" value="PX"/>
    <property type="match status" value="1"/>
</dbReference>
<dbReference type="GO" id="GO:0035091">
    <property type="term" value="F:phosphatidylinositol binding"/>
    <property type="evidence" value="ECO:0007669"/>
    <property type="project" value="InterPro"/>
</dbReference>
<dbReference type="InterPro" id="IPR036871">
    <property type="entry name" value="PX_dom_sf"/>
</dbReference>
<accession>A0A4W6FU24</accession>
<dbReference type="Gene3D" id="1.20.1270.60">
    <property type="entry name" value="Arfaptin homology (AH) domain/BAR domain"/>
    <property type="match status" value="1"/>
</dbReference>
<dbReference type="GeneTree" id="ENSGT00940000155315"/>
<dbReference type="AlphaFoldDB" id="A0A4W6FU24"/>
<evidence type="ECO:0000313" key="5">
    <source>
        <dbReference type="Ensembl" id="ENSLCAP00010054708.1"/>
    </source>
</evidence>
<dbReference type="Gene3D" id="3.30.1520.10">
    <property type="entry name" value="Phox-like domain"/>
    <property type="match status" value="1"/>
</dbReference>
<dbReference type="SUPFAM" id="SSF64268">
    <property type="entry name" value="PX domain"/>
    <property type="match status" value="1"/>
</dbReference>
<reference evidence="5" key="3">
    <citation type="submission" date="2025-09" db="UniProtKB">
        <authorList>
            <consortium name="Ensembl"/>
        </authorList>
    </citation>
    <scope>IDENTIFICATION</scope>
</reference>
<name>A0A4W6FU24_LATCA</name>
<evidence type="ECO:0000256" key="3">
    <source>
        <dbReference type="ARBA" id="ARBA00022927"/>
    </source>
</evidence>
<dbReference type="PANTHER" id="PTHR45949">
    <property type="entry name" value="SORTING NEXIN-4"/>
    <property type="match status" value="1"/>
</dbReference>
<dbReference type="SUPFAM" id="SSF103657">
    <property type="entry name" value="BAR/IMD domain-like"/>
    <property type="match status" value="1"/>
</dbReference>
<gene>
    <name evidence="5" type="primary">LOC108888563</name>
</gene>
<dbReference type="Proteomes" id="UP000314980">
    <property type="component" value="Unassembled WGS sequence"/>
</dbReference>
<sequence length="270" mass="31259">MKGMVERFNDDFIETRRKALHRFLNKISEHPILSYSQHFKVFLTAQELTSHKKQRSGLPEQDGETVRAVANSVRGLRNRPEEFTLMQEYVEDFSNKICSVDKVTQRIIKEQREYLDELKQYGPTYTQWAGSEEDLAEPLKGVARCVEGCSKETEEQIQHLSEVLVPALHEYVLCAETLKAVMRRRDNIQAEFEAKNEALASRKPENQEAEVDGLADRVELANNALKGDWSRWQKGMRTDLKSAFISTAEKNVDYYEKVSSRFRPITKKNP</sequence>
<evidence type="ECO:0000259" key="4">
    <source>
        <dbReference type="PROSITE" id="PS50195"/>
    </source>
</evidence>
<proteinExistence type="inferred from homology"/>
<organism evidence="5 6">
    <name type="scientific">Lates calcarifer</name>
    <name type="common">Barramundi</name>
    <name type="synonym">Holocentrus calcarifer</name>
    <dbReference type="NCBI Taxonomy" id="8187"/>
    <lineage>
        <taxon>Eukaryota</taxon>
        <taxon>Metazoa</taxon>
        <taxon>Chordata</taxon>
        <taxon>Craniata</taxon>
        <taxon>Vertebrata</taxon>
        <taxon>Euteleostomi</taxon>
        <taxon>Actinopterygii</taxon>
        <taxon>Neopterygii</taxon>
        <taxon>Teleostei</taxon>
        <taxon>Neoteleostei</taxon>
        <taxon>Acanthomorphata</taxon>
        <taxon>Carangaria</taxon>
        <taxon>Carangaria incertae sedis</taxon>
        <taxon>Centropomidae</taxon>
        <taxon>Lates</taxon>
    </lineage>
</organism>
<dbReference type="GO" id="GO:0005769">
    <property type="term" value="C:early endosome"/>
    <property type="evidence" value="ECO:0007669"/>
    <property type="project" value="TreeGrafter"/>
</dbReference>
<comment type="similarity">
    <text evidence="1">Belongs to the sorting nexin family.</text>
</comment>
<keyword evidence="2" id="KW-0813">Transport</keyword>
<dbReference type="GO" id="GO:0015031">
    <property type="term" value="P:protein transport"/>
    <property type="evidence" value="ECO:0007669"/>
    <property type="project" value="UniProtKB-KW"/>
</dbReference>
<protein>
    <submittedName>
        <fullName evidence="5">Sorting nexin 7</fullName>
    </submittedName>
</protein>
<feature type="domain" description="PX" evidence="4">
    <location>
        <begin position="1"/>
        <end position="50"/>
    </location>
</feature>
<evidence type="ECO:0000256" key="2">
    <source>
        <dbReference type="ARBA" id="ARBA00022448"/>
    </source>
</evidence>
<dbReference type="GO" id="GO:0032456">
    <property type="term" value="P:endocytic recycling"/>
    <property type="evidence" value="ECO:0007669"/>
    <property type="project" value="TreeGrafter"/>
</dbReference>
<dbReference type="InterPro" id="IPR001683">
    <property type="entry name" value="PX_dom"/>
</dbReference>
<dbReference type="GO" id="GO:0061709">
    <property type="term" value="P:reticulophagy"/>
    <property type="evidence" value="ECO:0007669"/>
    <property type="project" value="TreeGrafter"/>
</dbReference>
<reference evidence="6" key="1">
    <citation type="submission" date="2015-09" db="EMBL/GenBank/DDBJ databases">
        <authorList>
            <person name="Sai Rama Sridatta P."/>
        </authorList>
    </citation>
    <scope>NUCLEOTIDE SEQUENCE [LARGE SCALE GENOMIC DNA]</scope>
</reference>
<reference evidence="5" key="2">
    <citation type="submission" date="2025-08" db="UniProtKB">
        <authorList>
            <consortium name="Ensembl"/>
        </authorList>
    </citation>
    <scope>IDENTIFICATION</scope>
</reference>
<dbReference type="PROSITE" id="PS50195">
    <property type="entry name" value="PX"/>
    <property type="match status" value="1"/>
</dbReference>
<dbReference type="Ensembl" id="ENSLCAT00010056143.1">
    <property type="protein sequence ID" value="ENSLCAP00010054708.1"/>
    <property type="gene ID" value="ENSLCAG00010025503.1"/>
</dbReference>
<dbReference type="PANTHER" id="PTHR45949:SF3">
    <property type="entry name" value="SORTING NEXIN-7"/>
    <property type="match status" value="1"/>
</dbReference>
<dbReference type="GO" id="GO:0000422">
    <property type="term" value="P:autophagy of mitochondrion"/>
    <property type="evidence" value="ECO:0007669"/>
    <property type="project" value="TreeGrafter"/>
</dbReference>
<evidence type="ECO:0000256" key="1">
    <source>
        <dbReference type="ARBA" id="ARBA00010883"/>
    </source>
</evidence>
<keyword evidence="6" id="KW-1185">Reference proteome</keyword>
<dbReference type="GO" id="GO:0034727">
    <property type="term" value="P:piecemeal microautophagy of the nucleus"/>
    <property type="evidence" value="ECO:0007669"/>
    <property type="project" value="TreeGrafter"/>
</dbReference>
<keyword evidence="3" id="KW-0653">Protein transport</keyword>
<dbReference type="InterPro" id="IPR027267">
    <property type="entry name" value="AH/BAR_dom_sf"/>
</dbReference>